<dbReference type="Gene3D" id="3.50.50.60">
    <property type="entry name" value="FAD/NAD(P)-binding domain"/>
    <property type="match status" value="2"/>
</dbReference>
<dbReference type="InterPro" id="IPR050097">
    <property type="entry name" value="Ferredoxin-NADP_redctase_2"/>
</dbReference>
<evidence type="ECO:0000313" key="9">
    <source>
        <dbReference type="EMBL" id="OGC28748.1"/>
    </source>
</evidence>
<dbReference type="PRINTS" id="PR00368">
    <property type="entry name" value="FADPNR"/>
</dbReference>
<dbReference type="InterPro" id="IPR023753">
    <property type="entry name" value="FAD/NAD-binding_dom"/>
</dbReference>
<evidence type="ECO:0000256" key="2">
    <source>
        <dbReference type="ARBA" id="ARBA00022827"/>
    </source>
</evidence>
<accession>A0A1F4T7Q8</accession>
<protein>
    <recommendedName>
        <fullName evidence="6">Thioredoxin reductase</fullName>
        <ecNumber evidence="6">1.8.1.9</ecNumber>
    </recommendedName>
</protein>
<reference evidence="9 10" key="1">
    <citation type="journal article" date="2016" name="Nat. Commun.">
        <title>Thousands of microbial genomes shed light on interconnected biogeochemical processes in an aquifer system.</title>
        <authorList>
            <person name="Anantharaman K."/>
            <person name="Brown C.T."/>
            <person name="Hug L.A."/>
            <person name="Sharon I."/>
            <person name="Castelle C.J."/>
            <person name="Probst A.J."/>
            <person name="Thomas B.C."/>
            <person name="Singh A."/>
            <person name="Wilkins M.J."/>
            <person name="Karaoz U."/>
            <person name="Brodie E.L."/>
            <person name="Williams K.H."/>
            <person name="Hubbard S.S."/>
            <person name="Banfield J.F."/>
        </authorList>
    </citation>
    <scope>NUCLEOTIDE SEQUENCE [LARGE SCALE GENOMIC DNA]</scope>
</reference>
<comment type="subunit">
    <text evidence="6">Homodimer.</text>
</comment>
<comment type="catalytic activity">
    <reaction evidence="6">
        <text>[thioredoxin]-dithiol + NADP(+) = [thioredoxin]-disulfide + NADPH + H(+)</text>
        <dbReference type="Rhea" id="RHEA:20345"/>
        <dbReference type="Rhea" id="RHEA-COMP:10698"/>
        <dbReference type="Rhea" id="RHEA-COMP:10700"/>
        <dbReference type="ChEBI" id="CHEBI:15378"/>
        <dbReference type="ChEBI" id="CHEBI:29950"/>
        <dbReference type="ChEBI" id="CHEBI:50058"/>
        <dbReference type="ChEBI" id="CHEBI:57783"/>
        <dbReference type="ChEBI" id="CHEBI:58349"/>
        <dbReference type="EC" id="1.8.1.9"/>
    </reaction>
</comment>
<evidence type="ECO:0000259" key="8">
    <source>
        <dbReference type="Pfam" id="PF07992"/>
    </source>
</evidence>
<keyword evidence="5 6" id="KW-0676">Redox-active center</keyword>
<evidence type="ECO:0000256" key="6">
    <source>
        <dbReference type="RuleBase" id="RU003880"/>
    </source>
</evidence>
<dbReference type="NCBIfam" id="TIGR01292">
    <property type="entry name" value="TRX_reduct"/>
    <property type="match status" value="1"/>
</dbReference>
<dbReference type="SUPFAM" id="SSF51905">
    <property type="entry name" value="FAD/NAD(P)-binding domain"/>
    <property type="match status" value="1"/>
</dbReference>
<dbReference type="InterPro" id="IPR036188">
    <property type="entry name" value="FAD/NAD-bd_sf"/>
</dbReference>
<dbReference type="EC" id="1.8.1.9" evidence="6"/>
<dbReference type="InterPro" id="IPR008255">
    <property type="entry name" value="Pyr_nucl-diS_OxRdtase_2_AS"/>
</dbReference>
<proteinExistence type="inferred from homology"/>
<evidence type="ECO:0000256" key="4">
    <source>
        <dbReference type="ARBA" id="ARBA00023157"/>
    </source>
</evidence>
<keyword evidence="1 6" id="KW-0285">Flavoprotein</keyword>
<dbReference type="PRINTS" id="PR00469">
    <property type="entry name" value="PNDRDTASEII"/>
</dbReference>
<dbReference type="PANTHER" id="PTHR48105">
    <property type="entry name" value="THIOREDOXIN REDUCTASE 1-RELATED-RELATED"/>
    <property type="match status" value="1"/>
</dbReference>
<evidence type="ECO:0000256" key="7">
    <source>
        <dbReference type="RuleBase" id="RU003881"/>
    </source>
</evidence>
<dbReference type="EMBL" id="MEUG01000001">
    <property type="protein sequence ID" value="OGC28748.1"/>
    <property type="molecule type" value="Genomic_DNA"/>
</dbReference>
<organism evidence="9 10">
    <name type="scientific">candidate division WOR-1 bacterium RIFOXYC12_FULL_54_18</name>
    <dbReference type="NCBI Taxonomy" id="1802584"/>
    <lineage>
        <taxon>Bacteria</taxon>
        <taxon>Bacillati</taxon>
        <taxon>Saganbacteria</taxon>
    </lineage>
</organism>
<dbReference type="GO" id="GO:0019430">
    <property type="term" value="P:removal of superoxide radicals"/>
    <property type="evidence" value="ECO:0007669"/>
    <property type="project" value="UniProtKB-UniRule"/>
</dbReference>
<dbReference type="InterPro" id="IPR005982">
    <property type="entry name" value="Thioredox_Rdtase"/>
</dbReference>
<dbReference type="AlphaFoldDB" id="A0A1F4T7Q8"/>
<dbReference type="GO" id="GO:0005737">
    <property type="term" value="C:cytoplasm"/>
    <property type="evidence" value="ECO:0007669"/>
    <property type="project" value="InterPro"/>
</dbReference>
<dbReference type="Proteomes" id="UP000178602">
    <property type="component" value="Unassembled WGS sequence"/>
</dbReference>
<dbReference type="GO" id="GO:0004791">
    <property type="term" value="F:thioredoxin-disulfide reductase (NADPH) activity"/>
    <property type="evidence" value="ECO:0007669"/>
    <property type="project" value="UniProtKB-UniRule"/>
</dbReference>
<keyword evidence="2 6" id="KW-0274">FAD</keyword>
<feature type="domain" description="FAD/NAD(P)-binding" evidence="8">
    <location>
        <begin position="21"/>
        <end position="308"/>
    </location>
</feature>
<evidence type="ECO:0000313" key="10">
    <source>
        <dbReference type="Proteomes" id="UP000178602"/>
    </source>
</evidence>
<comment type="caution">
    <text evidence="9">The sequence shown here is derived from an EMBL/GenBank/DDBJ whole genome shotgun (WGS) entry which is preliminary data.</text>
</comment>
<comment type="similarity">
    <text evidence="6">Belongs to the class-II pyridine nucleotide-disulfide oxidoreductase family.</text>
</comment>
<gene>
    <name evidence="9" type="ORF">A3K49_07365</name>
</gene>
<evidence type="ECO:0000256" key="3">
    <source>
        <dbReference type="ARBA" id="ARBA00023002"/>
    </source>
</evidence>
<evidence type="ECO:0000256" key="5">
    <source>
        <dbReference type="ARBA" id="ARBA00023284"/>
    </source>
</evidence>
<keyword evidence="3 6" id="KW-0560">Oxidoreductase</keyword>
<name>A0A1F4T7Q8_UNCSA</name>
<keyword evidence="4" id="KW-1015">Disulfide bond</keyword>
<dbReference type="Pfam" id="PF07992">
    <property type="entry name" value="Pyr_redox_2"/>
    <property type="match status" value="1"/>
</dbReference>
<dbReference type="PROSITE" id="PS00573">
    <property type="entry name" value="PYRIDINE_REDOX_2"/>
    <property type="match status" value="1"/>
</dbReference>
<keyword evidence="7" id="KW-0521">NADP</keyword>
<comment type="cofactor">
    <cofactor evidence="7">
        <name>FAD</name>
        <dbReference type="ChEBI" id="CHEBI:57692"/>
    </cofactor>
    <text evidence="7">Binds 1 FAD per subunit.</text>
</comment>
<sequence>MVIKTQPKPQQAIIIEEDQSFDVIIVGGGPAGLTAALYALRSKLNTLLVEKMILGGLATTTYKIDNYPGFPDGITGQELGQRLENQVKKLSPTIVWGKAVQVKNGKRSREVIVDGKSYFGKTVVIATGSDPAKLGIPGEETFTGRGVSYCAVCDGAFYQDKSVVVVGGGNSAVEEALFLTRYAGKVSIIHRRDKLRADRIVAEKAQSHPKIYFHWNSTAEEIIGDKNVNGIVVRDLLSKKKLTVPTDGVFVYIGYHPNIEAVKGMVKLDERGFIITDENMKTSAPGIFAAGDVRAKSLRQVVTATADGAIAANSAREFIEKGK</sequence>
<evidence type="ECO:0000256" key="1">
    <source>
        <dbReference type="ARBA" id="ARBA00022630"/>
    </source>
</evidence>